<reference evidence="1 2" key="1">
    <citation type="submission" date="2019-08" db="EMBL/GenBank/DDBJ databases">
        <title>In-depth cultivation of the pig gut microbiome towards novel bacterial diversity and tailored functional studies.</title>
        <authorList>
            <person name="Wylensek D."/>
            <person name="Hitch T.C.A."/>
            <person name="Clavel T."/>
        </authorList>
    </citation>
    <scope>NUCLEOTIDE SEQUENCE [LARGE SCALE GENOMIC DNA]</scope>
    <source>
        <strain evidence="1 2">BBE-744-WT-12</strain>
    </source>
</reference>
<dbReference type="RefSeq" id="WP_154418615.1">
    <property type="nucleotide sequence ID" value="NZ_VUNS01000011.1"/>
</dbReference>
<sequence>MAETRLPAGVDPMDPKIIEEMRSGADRVEAENRPPDSLVEAQDLTDTQTIAGFRCRPMSAGLFALLELVKAPILSSDAEKEGDMLDMMVIMFLLLSDTTDDELVELAEAGYPVLRRATLKWSFKLDMATMSEIQAALPVMLERFQSAMDLYGGDGDKKK</sequence>
<gene>
    <name evidence="1" type="ORF">FYJ85_11255</name>
</gene>
<name>A0A844G3Z0_9BACT</name>
<dbReference type="Proteomes" id="UP000435649">
    <property type="component" value="Unassembled WGS sequence"/>
</dbReference>
<accession>A0A844G3Z0</accession>
<comment type="caution">
    <text evidence="1">The sequence shown here is derived from an EMBL/GenBank/DDBJ whole genome shotgun (WGS) entry which is preliminary data.</text>
</comment>
<proteinExistence type="predicted"/>
<dbReference type="EMBL" id="VUNS01000011">
    <property type="protein sequence ID" value="MST97615.1"/>
    <property type="molecule type" value="Genomic_DNA"/>
</dbReference>
<evidence type="ECO:0000313" key="1">
    <source>
        <dbReference type="EMBL" id="MST97615.1"/>
    </source>
</evidence>
<keyword evidence="2" id="KW-1185">Reference proteome</keyword>
<dbReference type="AlphaFoldDB" id="A0A844G3Z0"/>
<protein>
    <recommendedName>
        <fullName evidence="3">Tail assembly chaperone</fullName>
    </recommendedName>
</protein>
<evidence type="ECO:0008006" key="3">
    <source>
        <dbReference type="Google" id="ProtNLM"/>
    </source>
</evidence>
<organism evidence="1 2">
    <name type="scientific">Victivallis lenta</name>
    <dbReference type="NCBI Taxonomy" id="2606640"/>
    <lineage>
        <taxon>Bacteria</taxon>
        <taxon>Pseudomonadati</taxon>
        <taxon>Lentisphaerota</taxon>
        <taxon>Lentisphaeria</taxon>
        <taxon>Victivallales</taxon>
        <taxon>Victivallaceae</taxon>
        <taxon>Victivallis</taxon>
    </lineage>
</organism>
<evidence type="ECO:0000313" key="2">
    <source>
        <dbReference type="Proteomes" id="UP000435649"/>
    </source>
</evidence>